<dbReference type="PANTHER" id="PTHR30043:SF1">
    <property type="entry name" value="ABC TRANSPORT SYSTEM PERMEASE PROTEIN P69"/>
    <property type="match status" value="1"/>
</dbReference>
<keyword evidence="2 7" id="KW-0813">Transport</keyword>
<keyword evidence="6 7" id="KW-0472">Membrane</keyword>
<gene>
    <name evidence="9" type="ORF">C812_03976</name>
</gene>
<evidence type="ECO:0000256" key="7">
    <source>
        <dbReference type="RuleBase" id="RU363032"/>
    </source>
</evidence>
<evidence type="ECO:0000256" key="4">
    <source>
        <dbReference type="ARBA" id="ARBA00022692"/>
    </source>
</evidence>
<dbReference type="Proteomes" id="UP000019598">
    <property type="component" value="Unassembled WGS sequence"/>
</dbReference>
<dbReference type="SUPFAM" id="SSF161098">
    <property type="entry name" value="MetI-like"/>
    <property type="match status" value="1"/>
</dbReference>
<dbReference type="NCBIfam" id="TIGR01097">
    <property type="entry name" value="PhnE"/>
    <property type="match status" value="1"/>
</dbReference>
<dbReference type="STRING" id="1235795.C812_03976"/>
<reference evidence="9 10" key="1">
    <citation type="submission" date="2013-04" db="EMBL/GenBank/DDBJ databases">
        <title>The Genome Sequence of Paenibacillus barengoltzii G22.</title>
        <authorList>
            <consortium name="The Broad Institute Genomics Platform"/>
            <consortium name="The Broad Institute Genome Sequencing Center for Infectious Disease"/>
            <person name="Earl A."/>
            <person name="Xavier R."/>
            <person name="Elson C."/>
            <person name="Duck W."/>
            <person name="Walker B."/>
            <person name="Young S."/>
            <person name="Zeng Q."/>
            <person name="Gargeya S."/>
            <person name="Fitzgerald M."/>
            <person name="Haas B."/>
            <person name="Abouelleil A."/>
            <person name="Allen A.W."/>
            <person name="Alvarado L."/>
            <person name="Arachchi H.M."/>
            <person name="Berlin A.M."/>
            <person name="Chapman S.B."/>
            <person name="Gainer-Dewar J."/>
            <person name="Goldberg J."/>
            <person name="Griggs A."/>
            <person name="Gujja S."/>
            <person name="Hansen M."/>
            <person name="Howarth C."/>
            <person name="Imamovic A."/>
            <person name="Ireland A."/>
            <person name="Larimer J."/>
            <person name="McCowan C."/>
            <person name="Murphy C."/>
            <person name="Pearson M."/>
            <person name="Poon T.W."/>
            <person name="Priest M."/>
            <person name="Roberts A."/>
            <person name="Saif S."/>
            <person name="Shea T."/>
            <person name="Sisk P."/>
            <person name="Sykes S."/>
            <person name="Wortman J."/>
            <person name="Nusbaum C."/>
            <person name="Birren B."/>
        </authorList>
    </citation>
    <scope>NUCLEOTIDE SEQUENCE [LARGE SCALE GENOMIC DNA]</scope>
    <source>
        <strain evidence="9 10">G22</strain>
    </source>
</reference>
<dbReference type="InterPro" id="IPR000515">
    <property type="entry name" value="MetI-like"/>
</dbReference>
<comment type="caution">
    <text evidence="9">The sequence shown here is derived from an EMBL/GenBank/DDBJ whole genome shotgun (WGS) entry which is preliminary data.</text>
</comment>
<dbReference type="Gene3D" id="1.10.3720.10">
    <property type="entry name" value="MetI-like"/>
    <property type="match status" value="1"/>
</dbReference>
<evidence type="ECO:0000256" key="2">
    <source>
        <dbReference type="ARBA" id="ARBA00022448"/>
    </source>
</evidence>
<evidence type="ECO:0000313" key="9">
    <source>
        <dbReference type="EMBL" id="EOS53425.1"/>
    </source>
</evidence>
<dbReference type="PROSITE" id="PS50928">
    <property type="entry name" value="ABC_TM1"/>
    <property type="match status" value="1"/>
</dbReference>
<feature type="transmembrane region" description="Helical" evidence="7">
    <location>
        <begin position="259"/>
        <end position="277"/>
    </location>
</feature>
<evidence type="ECO:0000256" key="3">
    <source>
        <dbReference type="ARBA" id="ARBA00022475"/>
    </source>
</evidence>
<dbReference type="InterPro" id="IPR035906">
    <property type="entry name" value="MetI-like_sf"/>
</dbReference>
<dbReference type="EMBL" id="ASSZ01000037">
    <property type="protein sequence ID" value="EOS53425.1"/>
    <property type="molecule type" value="Genomic_DNA"/>
</dbReference>
<keyword evidence="3" id="KW-1003">Cell membrane</keyword>
<dbReference type="HOGENOM" id="CLU_064254_1_2_9"/>
<dbReference type="AlphaFoldDB" id="R9L437"/>
<comment type="similarity">
    <text evidence="7">Belongs to the binding-protein-dependent transport system permease family.</text>
</comment>
<organism evidence="9 10">
    <name type="scientific">Paenibacillus barengoltzii G22</name>
    <dbReference type="NCBI Taxonomy" id="1235795"/>
    <lineage>
        <taxon>Bacteria</taxon>
        <taxon>Bacillati</taxon>
        <taxon>Bacillota</taxon>
        <taxon>Bacilli</taxon>
        <taxon>Bacillales</taxon>
        <taxon>Paenibacillaceae</taxon>
        <taxon>Paenibacillus</taxon>
    </lineage>
</organism>
<feature type="transmembrane region" description="Helical" evidence="7">
    <location>
        <begin position="165"/>
        <end position="188"/>
    </location>
</feature>
<feature type="domain" description="ABC transmembrane type-1" evidence="8">
    <location>
        <begin position="124"/>
        <end position="307"/>
    </location>
</feature>
<keyword evidence="4 7" id="KW-0812">Transmembrane</keyword>
<accession>R9L437</accession>
<dbReference type="GO" id="GO:0005886">
    <property type="term" value="C:plasma membrane"/>
    <property type="evidence" value="ECO:0007669"/>
    <property type="project" value="UniProtKB-SubCell"/>
</dbReference>
<feature type="transmembrane region" description="Helical" evidence="7">
    <location>
        <begin position="68"/>
        <end position="85"/>
    </location>
</feature>
<keyword evidence="5 7" id="KW-1133">Transmembrane helix</keyword>
<dbReference type="CDD" id="cd06261">
    <property type="entry name" value="TM_PBP2"/>
    <property type="match status" value="1"/>
</dbReference>
<comment type="subcellular location">
    <subcellularLocation>
        <location evidence="1 7">Cell membrane</location>
        <topology evidence="1 7">Multi-pass membrane protein</topology>
    </subcellularLocation>
</comment>
<evidence type="ECO:0000256" key="6">
    <source>
        <dbReference type="ARBA" id="ARBA00023136"/>
    </source>
</evidence>
<name>R9L437_9BACL</name>
<evidence type="ECO:0000313" key="10">
    <source>
        <dbReference type="Proteomes" id="UP000019598"/>
    </source>
</evidence>
<evidence type="ECO:0000256" key="5">
    <source>
        <dbReference type="ARBA" id="ARBA00022989"/>
    </source>
</evidence>
<protein>
    <submittedName>
        <fullName evidence="9">Phosphonate ABC transporter, permease PhnE</fullName>
    </submittedName>
</protein>
<dbReference type="PATRIC" id="fig|1235795.3.peg.3938"/>
<feature type="transmembrane region" description="Helical" evidence="7">
    <location>
        <begin position="131"/>
        <end position="153"/>
    </location>
</feature>
<feature type="transmembrane region" description="Helical" evidence="7">
    <location>
        <begin position="289"/>
        <end position="307"/>
    </location>
</feature>
<dbReference type="Pfam" id="PF00528">
    <property type="entry name" value="BPD_transp_1"/>
    <property type="match status" value="1"/>
</dbReference>
<evidence type="ECO:0000259" key="8">
    <source>
        <dbReference type="PROSITE" id="PS50928"/>
    </source>
</evidence>
<dbReference type="PANTHER" id="PTHR30043">
    <property type="entry name" value="PHOSPHONATES TRANSPORT SYSTEM PERMEASE PROTEIN"/>
    <property type="match status" value="1"/>
</dbReference>
<proteinExistence type="inferred from homology"/>
<dbReference type="GO" id="GO:0015416">
    <property type="term" value="F:ABC-type phosphonate transporter activity"/>
    <property type="evidence" value="ECO:0007669"/>
    <property type="project" value="InterPro"/>
</dbReference>
<sequence>MNMNPCPSFDADAKANTNVNAVTDADANVGANININSNADANFNANPSTSLSGHAGLKQHRPAAPSKLKHYLTAAIILLLLWGSAVDTDTSWGKLIQGSPNMLDLLQEMFPPKWSYFDNIVPAMLETIRMALIGTTFGAILAVPVALLCASNLSRSAWIYQPVRFLLNLVRTIPDLLLAAIFVAIFGLGPLPGIMALSVFSFGLIAKLTYEALETIDRGPLEAMTAVGATPVQRIAFGVVPQIQAHFISYVLYTFEINVRAAAVLGLVGAGGIGHYYEVTLGFLEYDKTCMIILFTLVVVLLIDYVSTKLREKWL</sequence>
<evidence type="ECO:0000256" key="1">
    <source>
        <dbReference type="ARBA" id="ARBA00004651"/>
    </source>
</evidence>
<dbReference type="InterPro" id="IPR005769">
    <property type="entry name" value="PhnE/PtxC"/>
</dbReference>